<dbReference type="Proteomes" id="UP000586454">
    <property type="component" value="Unassembled WGS sequence"/>
</dbReference>
<organism evidence="1 2">
    <name type="scientific">Aedoeadaptatus nemausensis</name>
    <dbReference type="NCBI Taxonomy" id="2582829"/>
    <lineage>
        <taxon>Bacteria</taxon>
        <taxon>Bacillati</taxon>
        <taxon>Bacillota</taxon>
        <taxon>Tissierellia</taxon>
        <taxon>Tissierellales</taxon>
        <taxon>Peptoniphilaceae</taxon>
        <taxon>Aedoeadaptatus</taxon>
    </lineage>
</organism>
<name>A0A6V6Y489_9FIRM</name>
<evidence type="ECO:0000313" key="2">
    <source>
        <dbReference type="Proteomes" id="UP000586454"/>
    </source>
</evidence>
<gene>
    <name evidence="1" type="ORF">PEPNEM18_01018</name>
</gene>
<proteinExistence type="predicted"/>
<keyword evidence="2" id="KW-1185">Reference proteome</keyword>
<protein>
    <submittedName>
        <fullName evidence="1">Uncharacterized protein</fullName>
    </submittedName>
</protein>
<dbReference type="EMBL" id="CAIJCS010000019">
    <property type="protein sequence ID" value="CAC9931613.1"/>
    <property type="molecule type" value="Genomic_DNA"/>
</dbReference>
<dbReference type="RefSeq" id="WP_180499917.1">
    <property type="nucleotide sequence ID" value="NZ_CAIJCS010000019.1"/>
</dbReference>
<comment type="caution">
    <text evidence="1">The sequence shown here is derived from an EMBL/GenBank/DDBJ whole genome shotgun (WGS) entry which is preliminary data.</text>
</comment>
<sequence>MTNKIVTIDIREKAEQGEKGRVYLIEGAYGNLEFIPLFGQADYRNYSDIQYVEILNDTFMGFGADETYEKFIVNEAIDYLTENGTIEYDESNGEYYFK</sequence>
<reference evidence="1 2" key="1">
    <citation type="submission" date="2020-06" db="EMBL/GenBank/DDBJ databases">
        <authorList>
            <person name="Criscuolo A."/>
        </authorList>
    </citation>
    <scope>NUCLEOTIDE SEQUENCE [LARGE SCALE GENOMIC DNA]</scope>
    <source>
        <strain evidence="1">1804121828</strain>
    </source>
</reference>
<evidence type="ECO:0000313" key="1">
    <source>
        <dbReference type="EMBL" id="CAC9931613.1"/>
    </source>
</evidence>
<dbReference type="AlphaFoldDB" id="A0A6V6Y489"/>
<accession>A0A6V6Y489</accession>